<dbReference type="AlphaFoldDB" id="C6WLK3"/>
<dbReference type="HOGENOM" id="CLU_2614054_0_0_11"/>
<sequence length="78" mass="8194">MTGFPAHQRQAVPDVLEAHDAAQLVMATGTGGPLYETGPITPDRMAVNSLFLAVLRPGRRRFPAATGESGVLSGPIRP</sequence>
<organism evidence="1 2">
    <name type="scientific">Actinosynnema mirum (strain ATCC 29888 / DSM 43827 / JCM 3225 / NBRC 14064 / NCIMB 13271 / NRRL B-12336 / IMRU 3971 / 101)</name>
    <dbReference type="NCBI Taxonomy" id="446462"/>
    <lineage>
        <taxon>Bacteria</taxon>
        <taxon>Bacillati</taxon>
        <taxon>Actinomycetota</taxon>
        <taxon>Actinomycetes</taxon>
        <taxon>Pseudonocardiales</taxon>
        <taxon>Pseudonocardiaceae</taxon>
        <taxon>Actinosynnema</taxon>
    </lineage>
</organism>
<reference evidence="1 2" key="1">
    <citation type="journal article" date="2009" name="Stand. Genomic Sci.">
        <title>Complete genome sequence of Actinosynnema mirum type strain (101).</title>
        <authorList>
            <person name="Land M."/>
            <person name="Lapidus A."/>
            <person name="Mayilraj S."/>
            <person name="Chen F."/>
            <person name="Copeland A."/>
            <person name="Del Rio T.G."/>
            <person name="Nolan M."/>
            <person name="Lucas S."/>
            <person name="Tice H."/>
            <person name="Cheng J.F."/>
            <person name="Chertkov O."/>
            <person name="Bruce D."/>
            <person name="Goodwin L."/>
            <person name="Pitluck S."/>
            <person name="Rohde M."/>
            <person name="Goker M."/>
            <person name="Pati A."/>
            <person name="Ivanova N."/>
            <person name="Mavromatis K."/>
            <person name="Chen A."/>
            <person name="Palaniappan K."/>
            <person name="Hauser L."/>
            <person name="Chang Y.J."/>
            <person name="Jeffries C.C."/>
            <person name="Brettin T."/>
            <person name="Detter J.C."/>
            <person name="Han C."/>
            <person name="Chain P."/>
            <person name="Tindall B.J."/>
            <person name="Bristow J."/>
            <person name="Eisen J.A."/>
            <person name="Markowitz V."/>
            <person name="Hugenholtz P."/>
            <person name="Kyrpides N.C."/>
            <person name="Klenk H.P."/>
        </authorList>
    </citation>
    <scope>NUCLEOTIDE SEQUENCE [LARGE SCALE GENOMIC DNA]</scope>
    <source>
        <strain evidence="2">ATCC 29888 / DSM 43827 / JCM 3225 / NBRC 14064 / NCIMB 13271 / NRRL B-12336 / IMRU 3971 / 101</strain>
    </source>
</reference>
<proteinExistence type="predicted"/>
<dbReference type="KEGG" id="ami:Amir_4557"/>
<dbReference type="EMBL" id="CP001630">
    <property type="protein sequence ID" value="ACU38396.1"/>
    <property type="molecule type" value="Genomic_DNA"/>
</dbReference>
<evidence type="ECO:0000313" key="2">
    <source>
        <dbReference type="Proteomes" id="UP000002213"/>
    </source>
</evidence>
<keyword evidence="2" id="KW-1185">Reference proteome</keyword>
<accession>C6WLK3</accession>
<name>C6WLK3_ACTMD</name>
<gene>
    <name evidence="1" type="ordered locus">Amir_4557</name>
</gene>
<evidence type="ECO:0000313" key="1">
    <source>
        <dbReference type="EMBL" id="ACU38396.1"/>
    </source>
</evidence>
<protein>
    <submittedName>
        <fullName evidence="1">Uncharacterized protein</fullName>
    </submittedName>
</protein>
<dbReference type="Proteomes" id="UP000002213">
    <property type="component" value="Chromosome"/>
</dbReference>